<dbReference type="HOGENOM" id="CLU_1627159_0_0_1"/>
<evidence type="ECO:0000256" key="1">
    <source>
        <dbReference type="SAM" id="MobiDB-lite"/>
    </source>
</evidence>
<feature type="region of interest" description="Disordered" evidence="1">
    <location>
        <begin position="140"/>
        <end position="163"/>
    </location>
</feature>
<protein>
    <submittedName>
        <fullName evidence="2">Uncharacterized protein</fullName>
    </submittedName>
</protein>
<sequence>MGLAEVSVDELASSKSQEACLWKDDGVRRRLRTFPAHSKFGKAEPGGGQHTCLNLPVTFSRSEPSTTRYLTENPETRRCGDTIIAVPDVVVGKLQQTIVSTTGQESRVRGRRRQSRRLIEGSKCKRDGLASIPWFTPEKGRGRPMVVDGDNDDDRETSVLVPM</sequence>
<dbReference type="Proteomes" id="UP000027222">
    <property type="component" value="Unassembled WGS sequence"/>
</dbReference>
<gene>
    <name evidence="2" type="ORF">GALMADRAFT_1344341</name>
</gene>
<reference evidence="3" key="1">
    <citation type="journal article" date="2014" name="Proc. Natl. Acad. Sci. U.S.A.">
        <title>Extensive sampling of basidiomycete genomes demonstrates inadequacy of the white-rot/brown-rot paradigm for wood decay fungi.</title>
        <authorList>
            <person name="Riley R."/>
            <person name="Salamov A.A."/>
            <person name="Brown D.W."/>
            <person name="Nagy L.G."/>
            <person name="Floudas D."/>
            <person name="Held B.W."/>
            <person name="Levasseur A."/>
            <person name="Lombard V."/>
            <person name="Morin E."/>
            <person name="Otillar R."/>
            <person name="Lindquist E.A."/>
            <person name="Sun H."/>
            <person name="LaButti K.M."/>
            <person name="Schmutz J."/>
            <person name="Jabbour D."/>
            <person name="Luo H."/>
            <person name="Baker S.E."/>
            <person name="Pisabarro A.G."/>
            <person name="Walton J.D."/>
            <person name="Blanchette R.A."/>
            <person name="Henrissat B."/>
            <person name="Martin F."/>
            <person name="Cullen D."/>
            <person name="Hibbett D.S."/>
            <person name="Grigoriev I.V."/>
        </authorList>
    </citation>
    <scope>NUCLEOTIDE SEQUENCE [LARGE SCALE GENOMIC DNA]</scope>
    <source>
        <strain evidence="3">CBS 339.88</strain>
    </source>
</reference>
<proteinExistence type="predicted"/>
<evidence type="ECO:0000313" key="3">
    <source>
        <dbReference type="Proteomes" id="UP000027222"/>
    </source>
</evidence>
<evidence type="ECO:0000313" key="2">
    <source>
        <dbReference type="EMBL" id="KDR72109.1"/>
    </source>
</evidence>
<name>A0A067SWP0_GALM3</name>
<keyword evidence="3" id="KW-1185">Reference proteome</keyword>
<dbReference type="EMBL" id="KL142390">
    <property type="protein sequence ID" value="KDR72109.1"/>
    <property type="molecule type" value="Genomic_DNA"/>
</dbReference>
<dbReference type="AlphaFoldDB" id="A0A067SWP0"/>
<organism evidence="2 3">
    <name type="scientific">Galerina marginata (strain CBS 339.88)</name>
    <dbReference type="NCBI Taxonomy" id="685588"/>
    <lineage>
        <taxon>Eukaryota</taxon>
        <taxon>Fungi</taxon>
        <taxon>Dikarya</taxon>
        <taxon>Basidiomycota</taxon>
        <taxon>Agaricomycotina</taxon>
        <taxon>Agaricomycetes</taxon>
        <taxon>Agaricomycetidae</taxon>
        <taxon>Agaricales</taxon>
        <taxon>Agaricineae</taxon>
        <taxon>Strophariaceae</taxon>
        <taxon>Galerina</taxon>
    </lineage>
</organism>
<accession>A0A067SWP0</accession>